<reference evidence="2" key="1">
    <citation type="submission" date="2021-03" db="EMBL/GenBank/DDBJ databases">
        <authorList>
            <person name="Tagirdzhanova G."/>
        </authorList>
    </citation>
    <scope>NUCLEOTIDE SEQUENCE</scope>
</reference>
<feature type="compositionally biased region" description="Polar residues" evidence="1">
    <location>
        <begin position="419"/>
        <end position="429"/>
    </location>
</feature>
<feature type="compositionally biased region" description="Polar residues" evidence="1">
    <location>
        <begin position="206"/>
        <end position="215"/>
    </location>
</feature>
<evidence type="ECO:0000256" key="1">
    <source>
        <dbReference type="SAM" id="MobiDB-lite"/>
    </source>
</evidence>
<proteinExistence type="predicted"/>
<accession>A0A8H3FA37</accession>
<protein>
    <submittedName>
        <fullName evidence="2">Uncharacterized protein</fullName>
    </submittedName>
</protein>
<feature type="compositionally biased region" description="Polar residues" evidence="1">
    <location>
        <begin position="1"/>
        <end position="13"/>
    </location>
</feature>
<feature type="compositionally biased region" description="Low complexity" evidence="1">
    <location>
        <begin position="157"/>
        <end position="169"/>
    </location>
</feature>
<evidence type="ECO:0000313" key="3">
    <source>
        <dbReference type="Proteomes" id="UP000664203"/>
    </source>
</evidence>
<name>A0A8H3FA37_9LECA</name>
<keyword evidence="3" id="KW-1185">Reference proteome</keyword>
<dbReference type="AlphaFoldDB" id="A0A8H3FA37"/>
<feature type="region of interest" description="Disordered" evidence="1">
    <location>
        <begin position="29"/>
        <end position="66"/>
    </location>
</feature>
<feature type="compositionally biased region" description="Basic and acidic residues" evidence="1">
    <location>
        <begin position="346"/>
        <end position="356"/>
    </location>
</feature>
<dbReference type="OrthoDB" id="5429069at2759"/>
<feature type="compositionally biased region" description="Polar residues" evidence="1">
    <location>
        <begin position="488"/>
        <end position="497"/>
    </location>
</feature>
<sequence>MTESQPDPISRPNSALAGPPHLAQLRFVNARLEKNPHPREDYSRQFSPDRQTPESQRTPFIPWPDIDPIEDLKEAKAWAAEEAKRLEQFYAGRVLLRKEEPEKYGIFGEDPEYWDSQTSHWKFEYEKLAEEYDRRKQLEAQGNANEEYAEALLLSPIQSSSSSPSDGISRATAAGIDKHKPAAIRPSRQTFTKSPSQHLKKRSPIHRSQYSSMSDSDYEPVSRPKSTINGFPSFCQVQLVNKALEKNPHPRKDFYRQFSITPERQTPESQRTPQWSISDPAEYREAADCAEEARDSLKRFYAGRVLLRKDPDRFMACGCNAAYWRSKAKEWLDEIQNLQEEYETRIEQEQRGEAEKGYAQAVLSSPLQSPSRSPSDDTLRVAAPNIKRQKPVFVRHPQQPIGKSRSQSRKKLPHPQQPTPNHSSDSISKVTKGRQRSRDGLGRGEKDESSLNQKRLRKRQRRETTDPPPTHQSDPVTKTGRGPRKRNWNISKASTEGTSKRKKLPSSTFQAPRVLPWDLRSRNVTLKMQYPNKNGA</sequence>
<feature type="compositionally biased region" description="Basic and acidic residues" evidence="1">
    <location>
        <begin position="436"/>
        <end position="449"/>
    </location>
</feature>
<feature type="region of interest" description="Disordered" evidence="1">
    <location>
        <begin position="346"/>
        <end position="515"/>
    </location>
</feature>
<organism evidence="2 3">
    <name type="scientific">Alectoria fallacina</name>
    <dbReference type="NCBI Taxonomy" id="1903189"/>
    <lineage>
        <taxon>Eukaryota</taxon>
        <taxon>Fungi</taxon>
        <taxon>Dikarya</taxon>
        <taxon>Ascomycota</taxon>
        <taxon>Pezizomycotina</taxon>
        <taxon>Lecanoromycetes</taxon>
        <taxon>OSLEUM clade</taxon>
        <taxon>Lecanoromycetidae</taxon>
        <taxon>Lecanorales</taxon>
        <taxon>Lecanorineae</taxon>
        <taxon>Parmeliaceae</taxon>
        <taxon>Alectoria</taxon>
    </lineage>
</organism>
<dbReference type="EMBL" id="CAJPDR010000128">
    <property type="protein sequence ID" value="CAF9919814.1"/>
    <property type="molecule type" value="Genomic_DNA"/>
</dbReference>
<dbReference type="Proteomes" id="UP000664203">
    <property type="component" value="Unassembled WGS sequence"/>
</dbReference>
<feature type="region of interest" description="Disordered" evidence="1">
    <location>
        <begin position="1"/>
        <end position="20"/>
    </location>
</feature>
<feature type="compositionally biased region" description="Polar residues" evidence="1">
    <location>
        <begin position="258"/>
        <end position="277"/>
    </location>
</feature>
<feature type="region of interest" description="Disordered" evidence="1">
    <location>
        <begin position="251"/>
        <end position="280"/>
    </location>
</feature>
<feature type="compositionally biased region" description="Polar residues" evidence="1">
    <location>
        <begin position="44"/>
        <end position="58"/>
    </location>
</feature>
<feature type="compositionally biased region" description="Polar residues" evidence="1">
    <location>
        <begin position="187"/>
        <end position="197"/>
    </location>
</feature>
<feature type="compositionally biased region" description="Low complexity" evidence="1">
    <location>
        <begin position="363"/>
        <end position="373"/>
    </location>
</feature>
<feature type="compositionally biased region" description="Basic and acidic residues" evidence="1">
    <location>
        <begin position="31"/>
        <end position="43"/>
    </location>
</feature>
<feature type="region of interest" description="Disordered" evidence="1">
    <location>
        <begin position="157"/>
        <end position="224"/>
    </location>
</feature>
<gene>
    <name evidence="2" type="ORF">ALECFALPRED_001310</name>
</gene>
<evidence type="ECO:0000313" key="2">
    <source>
        <dbReference type="EMBL" id="CAF9919814.1"/>
    </source>
</evidence>
<comment type="caution">
    <text evidence="2">The sequence shown here is derived from an EMBL/GenBank/DDBJ whole genome shotgun (WGS) entry which is preliminary data.</text>
</comment>